<dbReference type="PROSITE" id="PS00061">
    <property type="entry name" value="ADH_SHORT"/>
    <property type="match status" value="1"/>
</dbReference>
<dbReference type="InterPro" id="IPR036291">
    <property type="entry name" value="NAD(P)-bd_dom_sf"/>
</dbReference>
<dbReference type="InterPro" id="IPR020904">
    <property type="entry name" value="Sc_DH/Rdtase_CS"/>
</dbReference>
<dbReference type="CDD" id="cd05325">
    <property type="entry name" value="carb_red_sniffer_like_SDR_c"/>
    <property type="match status" value="1"/>
</dbReference>
<dbReference type="GeneID" id="9589777"/>
<feature type="non-terminal residue" evidence="4">
    <location>
        <position position="252"/>
    </location>
</feature>
<evidence type="ECO:0000313" key="4">
    <source>
        <dbReference type="EMBL" id="EFI96868.1"/>
    </source>
</evidence>
<accession>D8Q4X2</accession>
<dbReference type="PANTHER" id="PTHR43544:SF7">
    <property type="entry name" value="NADB-LER2"/>
    <property type="match status" value="1"/>
</dbReference>
<dbReference type="FunCoup" id="D8Q4X2">
    <property type="interactions" value="136"/>
</dbReference>
<dbReference type="Gene3D" id="3.40.50.720">
    <property type="entry name" value="NAD(P)-binding Rossmann-like Domain"/>
    <property type="match status" value="1"/>
</dbReference>
<dbReference type="PRINTS" id="PR00081">
    <property type="entry name" value="GDHRDH"/>
</dbReference>
<evidence type="ECO:0000256" key="1">
    <source>
        <dbReference type="ARBA" id="ARBA00006484"/>
    </source>
</evidence>
<dbReference type="Pfam" id="PF00106">
    <property type="entry name" value="adh_short"/>
    <property type="match status" value="1"/>
</dbReference>
<dbReference type="PANTHER" id="PTHR43544">
    <property type="entry name" value="SHORT-CHAIN DEHYDROGENASE/REDUCTASE"/>
    <property type="match status" value="1"/>
</dbReference>
<dbReference type="SUPFAM" id="SSF51735">
    <property type="entry name" value="NAD(P)-binding Rossmann-fold domains"/>
    <property type="match status" value="1"/>
</dbReference>
<reference evidence="4 5" key="1">
    <citation type="journal article" date="2010" name="Nat. Biotechnol.">
        <title>Genome sequence of the model mushroom Schizophyllum commune.</title>
        <authorList>
            <person name="Ohm R.A."/>
            <person name="de Jong J.F."/>
            <person name="Lugones L.G."/>
            <person name="Aerts A."/>
            <person name="Kothe E."/>
            <person name="Stajich J.E."/>
            <person name="de Vries R.P."/>
            <person name="Record E."/>
            <person name="Levasseur A."/>
            <person name="Baker S.E."/>
            <person name="Bartholomew K.A."/>
            <person name="Coutinho P.M."/>
            <person name="Erdmann S."/>
            <person name="Fowler T.J."/>
            <person name="Gathman A.C."/>
            <person name="Lombard V."/>
            <person name="Henrissat B."/>
            <person name="Knabe N."/>
            <person name="Kuees U."/>
            <person name="Lilly W.W."/>
            <person name="Lindquist E."/>
            <person name="Lucas S."/>
            <person name="Magnuson J.K."/>
            <person name="Piumi F."/>
            <person name="Raudaskoski M."/>
            <person name="Salamov A."/>
            <person name="Schmutz J."/>
            <person name="Schwarze F.W.M.R."/>
            <person name="vanKuyk P.A."/>
            <person name="Horton J.S."/>
            <person name="Grigoriev I.V."/>
            <person name="Woesten H.A.B."/>
        </authorList>
    </citation>
    <scope>NUCLEOTIDE SEQUENCE [LARGE SCALE GENOMIC DNA]</scope>
    <source>
        <strain evidence="5">H4-8 / FGSC 9210</strain>
    </source>
</reference>
<keyword evidence="5" id="KW-1185">Reference proteome</keyword>
<dbReference type="EMBL" id="GL377306">
    <property type="protein sequence ID" value="EFI96868.1"/>
    <property type="molecule type" value="Genomic_DNA"/>
</dbReference>
<sequence length="252" mass="27048">MAPTVYLVSGASRGIGLAIVTQLSSRPDVIVFAGARDPARATNLQALAKSHPGRFHILELTSPDKANNIAAVEEIKRVAGRLDVVIANAGIGNAFESALELRTEDMIRHFEVNTNGALVLFQATYPLLKESKTRKFVTVSSGLGSIALAGQMPVLMYPYGASKAALNWVTRKLHHDFPEFVIFPINPGAVLTEGALAVNERAPGMKEMLEASPAPISAEESARGTLEQIDLATRETHGGQFVDYTGLGKWGW</sequence>
<dbReference type="HOGENOM" id="CLU_010194_9_1_1"/>
<dbReference type="VEuPathDB" id="FungiDB:SCHCODRAFT_02688797"/>
<dbReference type="OMA" id="IEAENEW"/>
<evidence type="ECO:0000256" key="3">
    <source>
        <dbReference type="ARBA" id="ARBA00023002"/>
    </source>
</evidence>
<gene>
    <name evidence="4" type="ORF">SCHCODRAFT_109028</name>
</gene>
<keyword evidence="2" id="KW-0521">NADP</keyword>
<proteinExistence type="inferred from homology"/>
<dbReference type="eggNOG" id="KOG1611">
    <property type="taxonomic scope" value="Eukaryota"/>
</dbReference>
<evidence type="ECO:0000313" key="5">
    <source>
        <dbReference type="Proteomes" id="UP000007431"/>
    </source>
</evidence>
<evidence type="ECO:0000256" key="2">
    <source>
        <dbReference type="ARBA" id="ARBA00022857"/>
    </source>
</evidence>
<dbReference type="AlphaFoldDB" id="D8Q4X2"/>
<protein>
    <recommendedName>
        <fullName evidence="6">NAD(P)-binding protein</fullName>
    </recommendedName>
</protein>
<dbReference type="RefSeq" id="XP_003031771.1">
    <property type="nucleotide sequence ID" value="XM_003031725.1"/>
</dbReference>
<dbReference type="GO" id="GO:0005737">
    <property type="term" value="C:cytoplasm"/>
    <property type="evidence" value="ECO:0007669"/>
    <property type="project" value="TreeGrafter"/>
</dbReference>
<dbReference type="InterPro" id="IPR051468">
    <property type="entry name" value="Fungal_SecMetab_SDRs"/>
</dbReference>
<dbReference type="OrthoDB" id="9876299at2759"/>
<dbReference type="KEGG" id="scm:SCHCO_02688797"/>
<comment type="similarity">
    <text evidence="1">Belongs to the short-chain dehydrogenases/reductases (SDR) family.</text>
</comment>
<dbReference type="Proteomes" id="UP000007431">
    <property type="component" value="Unassembled WGS sequence"/>
</dbReference>
<organism evidence="5">
    <name type="scientific">Schizophyllum commune (strain H4-8 / FGSC 9210)</name>
    <name type="common">Split gill fungus</name>
    <dbReference type="NCBI Taxonomy" id="578458"/>
    <lineage>
        <taxon>Eukaryota</taxon>
        <taxon>Fungi</taxon>
        <taxon>Dikarya</taxon>
        <taxon>Basidiomycota</taxon>
        <taxon>Agaricomycotina</taxon>
        <taxon>Agaricomycetes</taxon>
        <taxon>Agaricomycetidae</taxon>
        <taxon>Agaricales</taxon>
        <taxon>Schizophyllaceae</taxon>
        <taxon>Schizophyllum</taxon>
    </lineage>
</organism>
<keyword evidence="3" id="KW-0560">Oxidoreductase</keyword>
<dbReference type="InParanoid" id="D8Q4X2"/>
<dbReference type="GO" id="GO:0016491">
    <property type="term" value="F:oxidoreductase activity"/>
    <property type="evidence" value="ECO:0007669"/>
    <property type="project" value="UniProtKB-KW"/>
</dbReference>
<dbReference type="InterPro" id="IPR002347">
    <property type="entry name" value="SDR_fam"/>
</dbReference>
<name>D8Q4X2_SCHCM</name>
<evidence type="ECO:0008006" key="6">
    <source>
        <dbReference type="Google" id="ProtNLM"/>
    </source>
</evidence>